<evidence type="ECO:0000313" key="2">
    <source>
        <dbReference type="Proteomes" id="UP000799324"/>
    </source>
</evidence>
<dbReference type="OrthoDB" id="3796227at2759"/>
<evidence type="ECO:0000313" key="1">
    <source>
        <dbReference type="EMBL" id="KAF2651187.1"/>
    </source>
</evidence>
<dbReference type="AlphaFoldDB" id="A0A6A6SVV0"/>
<protein>
    <submittedName>
        <fullName evidence="1">Uncharacterized protein</fullName>
    </submittedName>
</protein>
<dbReference type="EMBL" id="MU004432">
    <property type="protein sequence ID" value="KAF2651187.1"/>
    <property type="molecule type" value="Genomic_DNA"/>
</dbReference>
<name>A0A6A6SVV0_9PLEO</name>
<reference evidence="1" key="1">
    <citation type="journal article" date="2020" name="Stud. Mycol.">
        <title>101 Dothideomycetes genomes: a test case for predicting lifestyles and emergence of pathogens.</title>
        <authorList>
            <person name="Haridas S."/>
            <person name="Albert R."/>
            <person name="Binder M."/>
            <person name="Bloem J."/>
            <person name="Labutti K."/>
            <person name="Salamov A."/>
            <person name="Andreopoulos B."/>
            <person name="Baker S."/>
            <person name="Barry K."/>
            <person name="Bills G."/>
            <person name="Bluhm B."/>
            <person name="Cannon C."/>
            <person name="Castanera R."/>
            <person name="Culley D."/>
            <person name="Daum C."/>
            <person name="Ezra D."/>
            <person name="Gonzalez J."/>
            <person name="Henrissat B."/>
            <person name="Kuo A."/>
            <person name="Liang C."/>
            <person name="Lipzen A."/>
            <person name="Lutzoni F."/>
            <person name="Magnuson J."/>
            <person name="Mondo S."/>
            <person name="Nolan M."/>
            <person name="Ohm R."/>
            <person name="Pangilinan J."/>
            <person name="Park H.-J."/>
            <person name="Ramirez L."/>
            <person name="Alfaro M."/>
            <person name="Sun H."/>
            <person name="Tritt A."/>
            <person name="Yoshinaga Y."/>
            <person name="Zwiers L.-H."/>
            <person name="Turgeon B."/>
            <person name="Goodwin S."/>
            <person name="Spatafora J."/>
            <person name="Crous P."/>
            <person name="Grigoriev I."/>
        </authorList>
    </citation>
    <scope>NUCLEOTIDE SEQUENCE</scope>
    <source>
        <strain evidence="1">CBS 122681</strain>
    </source>
</reference>
<organism evidence="1 2">
    <name type="scientific">Lophiostoma macrostomum CBS 122681</name>
    <dbReference type="NCBI Taxonomy" id="1314788"/>
    <lineage>
        <taxon>Eukaryota</taxon>
        <taxon>Fungi</taxon>
        <taxon>Dikarya</taxon>
        <taxon>Ascomycota</taxon>
        <taxon>Pezizomycotina</taxon>
        <taxon>Dothideomycetes</taxon>
        <taxon>Pleosporomycetidae</taxon>
        <taxon>Pleosporales</taxon>
        <taxon>Lophiostomataceae</taxon>
        <taxon>Lophiostoma</taxon>
    </lineage>
</organism>
<sequence length="597" mass="68513">MPRPQLNEIRKPLDIILHKERPQKSSSYVPRFRDWRYATGVFRHEDNLELPGGTTCWDDLDEDYMNGVFGKERRKVKGWNKLEQAVSKITEDIRDQTPEGMEHASPQIAESLLANGQLLTPAPTPKKRASSAKIPKNRAFSVVQFAMVDPTADDEQVEWKAVSLVVKLRFPYKRTDLQGVLDAPPKPNLELTPPITPCSARSVDTIRTYEPFEPEWVDETQEFDLKKLFASLRWQSKHIEDIPPSFVWFPEAVPVDAIFPPRVPMSIKEILAYYPHHLRWKGVALRHLNNGYRGPEIVDILAWFRGKDQPPFSGRVLHEHFRALFRGTIRDFNITKWAGKPDSNLYTDHFESNRTVERRGHCVPTFEELLSGLKYFPTGIHARGLTQCLIWYLNNRNMFSPPLQFNVLHTQALLRVLQIPVKNPGHRNLDMVALQEWKDHAKFTEKEVDGEKKTCDTSDKLIPEHDPGPKIILNMEQESVSLKLDVKLRHILTLPYMAIGNMSCELLRWGIEDIEQRQKERDNGLADTESEEAVDEDVLEPQSLDEQAVGWIGKRTLDVDEADPDRPAKKQAMLLKQVLYSKAQGLVSASSSEVFGD</sequence>
<keyword evidence="2" id="KW-1185">Reference proteome</keyword>
<gene>
    <name evidence="1" type="ORF">K491DRAFT_782049</name>
</gene>
<accession>A0A6A6SVV0</accession>
<proteinExistence type="predicted"/>
<dbReference type="Proteomes" id="UP000799324">
    <property type="component" value="Unassembled WGS sequence"/>
</dbReference>